<evidence type="ECO:0000313" key="1">
    <source>
        <dbReference type="EMBL" id="AJE48480.1"/>
    </source>
</evidence>
<evidence type="ECO:0000313" key="2">
    <source>
        <dbReference type="Proteomes" id="UP000031521"/>
    </source>
</evidence>
<dbReference type="AlphaFoldDB" id="A0A0B5E551"/>
<dbReference type="HOGENOM" id="CLU_3214041_0_0_5"/>
<protein>
    <submittedName>
        <fullName evidence="1">Uncharacterized protein</fullName>
    </submittedName>
</protein>
<gene>
    <name evidence="1" type="ORF">P73_3765</name>
</gene>
<reference evidence="1 2" key="1">
    <citation type="journal article" date="2014" name="Int. J. Syst. Evol. Microbiol.">
        <title>Celeribacter indicus sp. nov., a polycyclic aromatic hydrocarbon-degrading bacterium from deep-sea sediment and reclassification of Huaishuia halophila as Celeribacter halophilus comb. nov.</title>
        <authorList>
            <person name="Lai Q."/>
            <person name="Cao J."/>
            <person name="Yuan J."/>
            <person name="Li F."/>
            <person name="Shao Z."/>
        </authorList>
    </citation>
    <scope>NUCLEOTIDE SEQUENCE [LARGE SCALE GENOMIC DNA]</scope>
    <source>
        <strain evidence="1">P73</strain>
    </source>
</reference>
<dbReference type="Proteomes" id="UP000031521">
    <property type="component" value="Chromosome"/>
</dbReference>
<sequence>MLQDFLARQVLCDDDVQKLVAVIGASEELRLLIVRVVEERSRDA</sequence>
<dbReference type="KEGG" id="cid:P73_3765"/>
<proteinExistence type="predicted"/>
<dbReference type="EMBL" id="CP004393">
    <property type="protein sequence ID" value="AJE48480.1"/>
    <property type="molecule type" value="Genomic_DNA"/>
</dbReference>
<keyword evidence="2" id="KW-1185">Reference proteome</keyword>
<accession>A0A0B5E551</accession>
<organism evidence="1 2">
    <name type="scientific">Celeribacter indicus</name>
    <dbReference type="NCBI Taxonomy" id="1208324"/>
    <lineage>
        <taxon>Bacteria</taxon>
        <taxon>Pseudomonadati</taxon>
        <taxon>Pseudomonadota</taxon>
        <taxon>Alphaproteobacteria</taxon>
        <taxon>Rhodobacterales</taxon>
        <taxon>Roseobacteraceae</taxon>
        <taxon>Celeribacter</taxon>
    </lineage>
</organism>
<name>A0A0B5E551_9RHOB</name>